<dbReference type="EMBL" id="JBBBNY010000002">
    <property type="protein sequence ID" value="MEI7035890.1"/>
    <property type="molecule type" value="Genomic_DNA"/>
</dbReference>
<reference evidence="1 2" key="1">
    <citation type="journal article" date="2014" name="Int. J. Syst. Evol. Microbiol.">
        <title>Fulvimonas yonginensis sp. nov., isolated from greenhouse soil, and emended description of the genus Fulvimonas.</title>
        <authorList>
            <person name="Ahn J.H."/>
            <person name="Kim S.J."/>
            <person name="Weon H.Y."/>
            <person name="Hong S.B."/>
            <person name="Seok S.J."/>
            <person name="Kwon S.W."/>
        </authorList>
    </citation>
    <scope>NUCLEOTIDE SEQUENCE [LARGE SCALE GENOMIC DNA]</scope>
    <source>
        <strain evidence="1 2">KACC 16952</strain>
    </source>
</reference>
<organism evidence="1 2">
    <name type="scientific">Fulvimonas yonginensis</name>
    <dbReference type="NCBI Taxonomy" id="1495200"/>
    <lineage>
        <taxon>Bacteria</taxon>
        <taxon>Pseudomonadati</taxon>
        <taxon>Pseudomonadota</taxon>
        <taxon>Gammaproteobacteria</taxon>
        <taxon>Lysobacterales</taxon>
        <taxon>Rhodanobacteraceae</taxon>
        <taxon>Fulvimonas</taxon>
    </lineage>
</organism>
<proteinExistence type="predicted"/>
<evidence type="ECO:0000313" key="2">
    <source>
        <dbReference type="Proteomes" id="UP001381174"/>
    </source>
</evidence>
<sequence>MKIVISLVECDGGKWNVCRDSVALFHRLKLGPAIRLARELARDEHRRSGHTVSVLLPGPDAAIRLAHYALPEAA</sequence>
<gene>
    <name evidence="1" type="ORF">WAT24_03850</name>
</gene>
<accession>A0ABU8J8R2</accession>
<name>A0ABU8J8R2_9GAMM</name>
<keyword evidence="2" id="KW-1185">Reference proteome</keyword>
<evidence type="ECO:0000313" key="1">
    <source>
        <dbReference type="EMBL" id="MEI7035890.1"/>
    </source>
</evidence>
<dbReference type="RefSeq" id="WP_336806514.1">
    <property type="nucleotide sequence ID" value="NZ_JBBBNY010000002.1"/>
</dbReference>
<dbReference type="Proteomes" id="UP001381174">
    <property type="component" value="Unassembled WGS sequence"/>
</dbReference>
<comment type="caution">
    <text evidence="1">The sequence shown here is derived from an EMBL/GenBank/DDBJ whole genome shotgun (WGS) entry which is preliminary data.</text>
</comment>
<protein>
    <submittedName>
        <fullName evidence="1">Uncharacterized protein</fullName>
    </submittedName>
</protein>